<evidence type="ECO:0000256" key="16">
    <source>
        <dbReference type="ARBA" id="ARBA00061146"/>
    </source>
</evidence>
<evidence type="ECO:0000313" key="19">
    <source>
        <dbReference type="EMBL" id="KZV80506.1"/>
    </source>
</evidence>
<evidence type="ECO:0000256" key="1">
    <source>
        <dbReference type="ARBA" id="ARBA00001771"/>
    </source>
</evidence>
<name>A0A165BF52_EXIGL</name>
<dbReference type="InterPro" id="IPR022998">
    <property type="entry name" value="ThiamineP_synth_TenI"/>
</dbReference>
<dbReference type="UniPathway" id="UPA00060">
    <property type="reaction ID" value="UER00139"/>
</dbReference>
<dbReference type="Proteomes" id="UP000077266">
    <property type="component" value="Unassembled WGS sequence"/>
</dbReference>
<dbReference type="HAMAP" id="MF_00097">
    <property type="entry name" value="TMP_synthase"/>
    <property type="match status" value="1"/>
</dbReference>
<dbReference type="PANTHER" id="PTHR20857:SF23">
    <property type="entry name" value="THIAMINE BIOSYNTHETIC BIFUNCTIONAL ENZYME"/>
    <property type="match status" value="1"/>
</dbReference>
<comment type="similarity">
    <text evidence="16">In the C-terminal section; belongs to the Thz kinase family.</text>
</comment>
<keyword evidence="20" id="KW-1185">Reference proteome</keyword>
<dbReference type="NCBIfam" id="TIGR00694">
    <property type="entry name" value="thiM"/>
    <property type="match status" value="1"/>
</dbReference>
<evidence type="ECO:0000259" key="18">
    <source>
        <dbReference type="Pfam" id="PF02581"/>
    </source>
</evidence>
<dbReference type="STRING" id="1314781.A0A165BF52"/>
<evidence type="ECO:0000256" key="4">
    <source>
        <dbReference type="ARBA" id="ARBA00004868"/>
    </source>
</evidence>
<evidence type="ECO:0000256" key="8">
    <source>
        <dbReference type="ARBA" id="ARBA00022741"/>
    </source>
</evidence>
<dbReference type="CDD" id="cd00564">
    <property type="entry name" value="TMP_TenI"/>
    <property type="match status" value="1"/>
</dbReference>
<dbReference type="FunFam" id="3.20.20.70:FF:000104">
    <property type="entry name" value="Thiamine biosynthetic bifunctional enzyme"/>
    <property type="match status" value="1"/>
</dbReference>
<dbReference type="PANTHER" id="PTHR20857">
    <property type="entry name" value="THIAMINE-PHOSPHATE PYROPHOSPHORYLASE"/>
    <property type="match status" value="1"/>
</dbReference>
<dbReference type="InterPro" id="IPR034291">
    <property type="entry name" value="TMP_synthase"/>
</dbReference>
<comment type="catalytic activity">
    <reaction evidence="13">
        <text>4-methyl-5-(2-phosphooxyethyl)-thiazole + 4-amino-2-methyl-5-(diphosphooxymethyl)pyrimidine + H(+) = thiamine phosphate + diphosphate</text>
        <dbReference type="Rhea" id="RHEA:22328"/>
        <dbReference type="ChEBI" id="CHEBI:15378"/>
        <dbReference type="ChEBI" id="CHEBI:33019"/>
        <dbReference type="ChEBI" id="CHEBI:37575"/>
        <dbReference type="ChEBI" id="CHEBI:57841"/>
        <dbReference type="ChEBI" id="CHEBI:58296"/>
        <dbReference type="EC" id="2.5.1.3"/>
    </reaction>
</comment>
<evidence type="ECO:0000256" key="3">
    <source>
        <dbReference type="ARBA" id="ARBA00003814"/>
    </source>
</evidence>
<dbReference type="Gene3D" id="3.40.1190.20">
    <property type="match status" value="1"/>
</dbReference>
<accession>A0A165BF52</accession>
<dbReference type="GO" id="GO:0000287">
    <property type="term" value="F:magnesium ion binding"/>
    <property type="evidence" value="ECO:0007669"/>
    <property type="project" value="InterPro"/>
</dbReference>
<keyword evidence="6" id="KW-0808">Transferase</keyword>
<evidence type="ECO:0000256" key="17">
    <source>
        <dbReference type="ARBA" id="ARBA00061283"/>
    </source>
</evidence>
<dbReference type="FunCoup" id="A0A165BF52">
    <property type="interactions" value="371"/>
</dbReference>
<dbReference type="GO" id="GO:0005737">
    <property type="term" value="C:cytoplasm"/>
    <property type="evidence" value="ECO:0007669"/>
    <property type="project" value="TreeGrafter"/>
</dbReference>
<dbReference type="GO" id="GO:0004417">
    <property type="term" value="F:hydroxyethylthiazole kinase activity"/>
    <property type="evidence" value="ECO:0007669"/>
    <property type="project" value="UniProtKB-EC"/>
</dbReference>
<protein>
    <submittedName>
        <fullName evidence="19">Thiamine biosynthetic bifunctional enzyme Thi4</fullName>
    </submittedName>
</protein>
<comment type="catalytic activity">
    <reaction evidence="15">
        <text>2-[(2R,5Z)-2-carboxy-4-methylthiazol-5(2H)-ylidene]ethyl phosphate + 4-amino-2-methyl-5-(diphosphooxymethyl)pyrimidine + 2 H(+) = thiamine phosphate + CO2 + diphosphate</text>
        <dbReference type="Rhea" id="RHEA:47844"/>
        <dbReference type="ChEBI" id="CHEBI:15378"/>
        <dbReference type="ChEBI" id="CHEBI:16526"/>
        <dbReference type="ChEBI" id="CHEBI:33019"/>
        <dbReference type="ChEBI" id="CHEBI:37575"/>
        <dbReference type="ChEBI" id="CHEBI:57841"/>
        <dbReference type="ChEBI" id="CHEBI:62899"/>
        <dbReference type="EC" id="2.5.1.3"/>
    </reaction>
</comment>
<dbReference type="GO" id="GO:0009229">
    <property type="term" value="P:thiamine diphosphate biosynthetic process"/>
    <property type="evidence" value="ECO:0007669"/>
    <property type="project" value="UniProtKB-UniPathway"/>
</dbReference>
<dbReference type="SUPFAM" id="SSF51391">
    <property type="entry name" value="Thiamin phosphate synthase"/>
    <property type="match status" value="1"/>
</dbReference>
<dbReference type="Pfam" id="PF02581">
    <property type="entry name" value="TMP-TENI"/>
    <property type="match status" value="1"/>
</dbReference>
<dbReference type="OrthoDB" id="4994at2759"/>
<evidence type="ECO:0000313" key="20">
    <source>
        <dbReference type="Proteomes" id="UP000077266"/>
    </source>
</evidence>
<comment type="function">
    <text evidence="3">Condenses 4-methyl-5-(beta-hydroxyethyl)thiazole monophosphate (THZ-P) and 2-methyl-4-amino-5-hydroxymethyl pyrimidine pyrophosphate (HMP-PP) to form thiamine monophosphate (TMP).</text>
</comment>
<evidence type="ECO:0000256" key="6">
    <source>
        <dbReference type="ARBA" id="ARBA00022679"/>
    </source>
</evidence>
<dbReference type="InterPro" id="IPR036206">
    <property type="entry name" value="ThiamineP_synth_sf"/>
</dbReference>
<dbReference type="GO" id="GO:0005524">
    <property type="term" value="F:ATP binding"/>
    <property type="evidence" value="ECO:0007669"/>
    <property type="project" value="UniProtKB-KW"/>
</dbReference>
<keyword evidence="8" id="KW-0547">Nucleotide-binding</keyword>
<dbReference type="AlphaFoldDB" id="A0A165BF52"/>
<evidence type="ECO:0000256" key="5">
    <source>
        <dbReference type="ARBA" id="ARBA00005165"/>
    </source>
</evidence>
<gene>
    <name evidence="19" type="ORF">EXIGLDRAFT_742824</name>
</gene>
<dbReference type="GO" id="GO:0009228">
    <property type="term" value="P:thiamine biosynthetic process"/>
    <property type="evidence" value="ECO:0007669"/>
    <property type="project" value="UniProtKB-KW"/>
</dbReference>
<evidence type="ECO:0000256" key="14">
    <source>
        <dbReference type="ARBA" id="ARBA00047851"/>
    </source>
</evidence>
<keyword evidence="9" id="KW-0418">Kinase</keyword>
<dbReference type="PRINTS" id="PR01099">
    <property type="entry name" value="HYETHTZKNASE"/>
</dbReference>
<evidence type="ECO:0000256" key="12">
    <source>
        <dbReference type="ARBA" id="ARBA00022977"/>
    </source>
</evidence>
<evidence type="ECO:0000256" key="11">
    <source>
        <dbReference type="ARBA" id="ARBA00022842"/>
    </source>
</evidence>
<dbReference type="InParanoid" id="A0A165BF52"/>
<dbReference type="NCBIfam" id="NF006830">
    <property type="entry name" value="PRK09355.1"/>
    <property type="match status" value="1"/>
</dbReference>
<evidence type="ECO:0000256" key="15">
    <source>
        <dbReference type="ARBA" id="ARBA00047883"/>
    </source>
</evidence>
<keyword evidence="11" id="KW-0460">Magnesium</keyword>
<dbReference type="HAMAP" id="MF_00228">
    <property type="entry name" value="Thz_kinase"/>
    <property type="match status" value="1"/>
</dbReference>
<evidence type="ECO:0000256" key="10">
    <source>
        <dbReference type="ARBA" id="ARBA00022840"/>
    </source>
</evidence>
<evidence type="ECO:0000256" key="7">
    <source>
        <dbReference type="ARBA" id="ARBA00022723"/>
    </source>
</evidence>
<comment type="catalytic activity">
    <reaction evidence="1">
        <text>5-(2-hydroxyethyl)-4-methylthiazole + ATP = 4-methyl-5-(2-phosphooxyethyl)-thiazole + ADP + H(+)</text>
        <dbReference type="Rhea" id="RHEA:24212"/>
        <dbReference type="ChEBI" id="CHEBI:15378"/>
        <dbReference type="ChEBI" id="CHEBI:17957"/>
        <dbReference type="ChEBI" id="CHEBI:30616"/>
        <dbReference type="ChEBI" id="CHEBI:58296"/>
        <dbReference type="ChEBI" id="CHEBI:456216"/>
        <dbReference type="EC" id="2.7.1.50"/>
    </reaction>
</comment>
<evidence type="ECO:0000256" key="9">
    <source>
        <dbReference type="ARBA" id="ARBA00022777"/>
    </source>
</evidence>
<keyword evidence="10" id="KW-0067">ATP-binding</keyword>
<comment type="pathway">
    <text evidence="4">Cofactor biosynthesis; thiamine diphosphate biosynthesis; 4-methyl-5-(2-phosphoethyl)-thiazole from 5-(2-hydroxyethyl)-4-methylthiazole: step 1/1.</text>
</comment>
<keyword evidence="12" id="KW-0784">Thiamine biosynthesis</keyword>
<dbReference type="InterPro" id="IPR013785">
    <property type="entry name" value="Aldolase_TIM"/>
</dbReference>
<reference evidence="19 20" key="1">
    <citation type="journal article" date="2016" name="Mol. Biol. Evol.">
        <title>Comparative Genomics of Early-Diverging Mushroom-Forming Fungi Provides Insights into the Origins of Lignocellulose Decay Capabilities.</title>
        <authorList>
            <person name="Nagy L.G."/>
            <person name="Riley R."/>
            <person name="Tritt A."/>
            <person name="Adam C."/>
            <person name="Daum C."/>
            <person name="Floudas D."/>
            <person name="Sun H."/>
            <person name="Yadav J.S."/>
            <person name="Pangilinan J."/>
            <person name="Larsson K.H."/>
            <person name="Matsuura K."/>
            <person name="Barry K."/>
            <person name="Labutti K."/>
            <person name="Kuo R."/>
            <person name="Ohm R.A."/>
            <person name="Bhattacharya S.S."/>
            <person name="Shirouzu T."/>
            <person name="Yoshinaga Y."/>
            <person name="Martin F.M."/>
            <person name="Grigoriev I.V."/>
            <person name="Hibbett D.S."/>
        </authorList>
    </citation>
    <scope>NUCLEOTIDE SEQUENCE [LARGE SCALE GENOMIC DNA]</scope>
    <source>
        <strain evidence="19 20">HHB12029</strain>
    </source>
</reference>
<proteinExistence type="inferred from homology"/>
<dbReference type="NCBIfam" id="TIGR00693">
    <property type="entry name" value="thiE"/>
    <property type="match status" value="1"/>
</dbReference>
<dbReference type="GO" id="GO:0004789">
    <property type="term" value="F:thiamine-phosphate diphosphorylase activity"/>
    <property type="evidence" value="ECO:0007669"/>
    <property type="project" value="UniProtKB-EC"/>
</dbReference>
<feature type="domain" description="Thiamine phosphate synthase/TenI" evidence="18">
    <location>
        <begin position="9"/>
        <end position="203"/>
    </location>
</feature>
<dbReference type="Gene3D" id="3.20.20.70">
    <property type="entry name" value="Aldolase class I"/>
    <property type="match status" value="1"/>
</dbReference>
<comment type="catalytic activity">
    <reaction evidence="14">
        <text>2-(2-carboxy-4-methylthiazol-5-yl)ethyl phosphate + 4-amino-2-methyl-5-(diphosphooxymethyl)pyrimidine + 2 H(+) = thiamine phosphate + CO2 + diphosphate</text>
        <dbReference type="Rhea" id="RHEA:47848"/>
        <dbReference type="ChEBI" id="CHEBI:15378"/>
        <dbReference type="ChEBI" id="CHEBI:16526"/>
        <dbReference type="ChEBI" id="CHEBI:33019"/>
        <dbReference type="ChEBI" id="CHEBI:37575"/>
        <dbReference type="ChEBI" id="CHEBI:57841"/>
        <dbReference type="ChEBI" id="CHEBI:62890"/>
        <dbReference type="EC" id="2.5.1.3"/>
    </reaction>
</comment>
<comment type="similarity">
    <text evidence="17">In the N-terminal section; belongs to the thiamine-phosphate synthase family.</text>
</comment>
<dbReference type="EMBL" id="KV426475">
    <property type="protein sequence ID" value="KZV80506.1"/>
    <property type="molecule type" value="Genomic_DNA"/>
</dbReference>
<evidence type="ECO:0000256" key="2">
    <source>
        <dbReference type="ARBA" id="ARBA00001946"/>
    </source>
</evidence>
<comment type="cofactor">
    <cofactor evidence="2">
        <name>Mg(2+)</name>
        <dbReference type="ChEBI" id="CHEBI:18420"/>
    </cofactor>
</comment>
<dbReference type="InterPro" id="IPR029056">
    <property type="entry name" value="Ribokinase-like"/>
</dbReference>
<dbReference type="CDD" id="cd01170">
    <property type="entry name" value="THZ_kinase"/>
    <property type="match status" value="1"/>
</dbReference>
<dbReference type="Pfam" id="PF02110">
    <property type="entry name" value="HK"/>
    <property type="match status" value="1"/>
</dbReference>
<evidence type="ECO:0000256" key="13">
    <source>
        <dbReference type="ARBA" id="ARBA00047334"/>
    </source>
</evidence>
<dbReference type="SUPFAM" id="SSF53613">
    <property type="entry name" value="Ribokinase-like"/>
    <property type="match status" value="1"/>
</dbReference>
<keyword evidence="7" id="KW-0479">Metal-binding</keyword>
<organism evidence="19 20">
    <name type="scientific">Exidia glandulosa HHB12029</name>
    <dbReference type="NCBI Taxonomy" id="1314781"/>
    <lineage>
        <taxon>Eukaryota</taxon>
        <taxon>Fungi</taxon>
        <taxon>Dikarya</taxon>
        <taxon>Basidiomycota</taxon>
        <taxon>Agaricomycotina</taxon>
        <taxon>Agaricomycetes</taxon>
        <taxon>Auriculariales</taxon>
        <taxon>Exidiaceae</taxon>
        <taxon>Exidia</taxon>
    </lineage>
</organism>
<dbReference type="InterPro" id="IPR000417">
    <property type="entry name" value="Hyethyz_kinase"/>
</dbReference>
<comment type="pathway">
    <text evidence="5">Cofactor biosynthesis; thiamine diphosphate biosynthesis; thiamine phosphate from 4-amino-2-methyl-5-diphosphomethylpyrimidine and 4-methyl-5-(2-phosphoethyl)-thiazole: step 1/1.</text>
</comment>
<sequence>MRFDIDLRLYLVTGRELLPPGKSYEESLEEAIKGGVTVVQVREKKCDTGEFLDIAQRSKAICDRHNIPLIINDRVDVALAVGAHGVHLGQTDMPFAVARKLLPPNVIIGISVNTVEEALKACEDGADYLGIGAVYATSTKDLTKPILGPRGAARILTALESKSIKTVVIGGIKRTNVLRTLHGIRSSGPSLRGLDGVAVVSDIVASTTPFDASKQLYNLTSAALTSFSARSAPTPFSTEALLQRAVAAFALIRKHGPLVHQITNTVVQNQSANATLALGASPIMSANPREVEDLSKFPGALLVNIGTLAEEDTAGMIAAGFHANQHGKPVILDPVGVGATAHRRQTCDKLLNVWQATCIKGNPGEIGALYGSDEVLARGVDSVGAGFADPASIVKNLARREKCVVVMTGPTDWISDGFSVLRIDNGHPLLPNITGSGCMVGSAIACGCAAVSASAEQARDKDVEDGQLVRGDILAGIVAGLLAITIASEVAGGRADVKGTGTFLPALIDELANITPEIIAQKAKLNVLS</sequence>